<dbReference type="PROSITE" id="PS50850">
    <property type="entry name" value="MFS"/>
    <property type="match status" value="1"/>
</dbReference>
<evidence type="ECO:0000256" key="4">
    <source>
        <dbReference type="ARBA" id="ARBA00022692"/>
    </source>
</evidence>
<proteinExistence type="inferred from homology"/>
<feature type="transmembrane region" description="Helical" evidence="7">
    <location>
        <begin position="281"/>
        <end position="302"/>
    </location>
</feature>
<evidence type="ECO:0000259" key="8">
    <source>
        <dbReference type="PROSITE" id="PS50850"/>
    </source>
</evidence>
<accession>A0ABX0JYQ2</accession>
<comment type="subcellular location">
    <subcellularLocation>
        <location evidence="1">Membrane</location>
        <topology evidence="1">Multi-pass membrane protein</topology>
    </subcellularLocation>
</comment>
<feature type="transmembrane region" description="Helical" evidence="7">
    <location>
        <begin position="323"/>
        <end position="340"/>
    </location>
</feature>
<dbReference type="InterPro" id="IPR005828">
    <property type="entry name" value="MFS_sugar_transport-like"/>
</dbReference>
<dbReference type="Gene3D" id="1.20.1250.20">
    <property type="entry name" value="MFS general substrate transporter like domains"/>
    <property type="match status" value="1"/>
</dbReference>
<feature type="transmembrane region" description="Helical" evidence="7">
    <location>
        <begin position="409"/>
        <end position="429"/>
    </location>
</feature>
<organism evidence="9 10">
    <name type="scientific">Acetobacter conturbans</name>
    <dbReference type="NCBI Taxonomy" id="1737472"/>
    <lineage>
        <taxon>Bacteria</taxon>
        <taxon>Pseudomonadati</taxon>
        <taxon>Pseudomonadota</taxon>
        <taxon>Alphaproteobacteria</taxon>
        <taxon>Acetobacterales</taxon>
        <taxon>Acetobacteraceae</taxon>
        <taxon>Acetobacter</taxon>
    </lineage>
</organism>
<evidence type="ECO:0000256" key="7">
    <source>
        <dbReference type="SAM" id="Phobius"/>
    </source>
</evidence>
<evidence type="ECO:0000256" key="5">
    <source>
        <dbReference type="ARBA" id="ARBA00022989"/>
    </source>
</evidence>
<keyword evidence="10" id="KW-1185">Reference proteome</keyword>
<evidence type="ECO:0000256" key="3">
    <source>
        <dbReference type="ARBA" id="ARBA00022448"/>
    </source>
</evidence>
<dbReference type="SUPFAM" id="SSF103473">
    <property type="entry name" value="MFS general substrate transporter"/>
    <property type="match status" value="1"/>
</dbReference>
<feature type="transmembrane region" description="Helical" evidence="7">
    <location>
        <begin position="256"/>
        <end position="275"/>
    </location>
</feature>
<keyword evidence="5 7" id="KW-1133">Transmembrane helix</keyword>
<feature type="transmembrane region" description="Helical" evidence="7">
    <location>
        <begin position="85"/>
        <end position="102"/>
    </location>
</feature>
<keyword evidence="4 7" id="KW-0812">Transmembrane</keyword>
<dbReference type="Pfam" id="PF00083">
    <property type="entry name" value="Sugar_tr"/>
    <property type="match status" value="1"/>
</dbReference>
<feature type="transmembrane region" description="Helical" evidence="7">
    <location>
        <begin position="143"/>
        <end position="166"/>
    </location>
</feature>
<protein>
    <submittedName>
        <fullName evidence="9">MFS transporter</fullName>
    </submittedName>
</protein>
<evidence type="ECO:0000313" key="9">
    <source>
        <dbReference type="EMBL" id="NHN88463.1"/>
    </source>
</evidence>
<evidence type="ECO:0000256" key="1">
    <source>
        <dbReference type="ARBA" id="ARBA00004141"/>
    </source>
</evidence>
<gene>
    <name evidence="9" type="ORF">GOB81_07450</name>
</gene>
<dbReference type="InterPro" id="IPR036259">
    <property type="entry name" value="MFS_trans_sf"/>
</dbReference>
<dbReference type="InterPro" id="IPR005829">
    <property type="entry name" value="Sugar_transporter_CS"/>
</dbReference>
<feature type="transmembrane region" description="Helical" evidence="7">
    <location>
        <begin position="172"/>
        <end position="190"/>
    </location>
</feature>
<dbReference type="PANTHER" id="PTHR23511">
    <property type="entry name" value="SYNAPTIC VESICLE GLYCOPROTEIN 2"/>
    <property type="match status" value="1"/>
</dbReference>
<feature type="transmembrane region" description="Helical" evidence="7">
    <location>
        <begin position="108"/>
        <end position="131"/>
    </location>
</feature>
<evidence type="ECO:0000313" key="10">
    <source>
        <dbReference type="Proteomes" id="UP000631653"/>
    </source>
</evidence>
<dbReference type="CDD" id="cd17316">
    <property type="entry name" value="MFS_SV2_like"/>
    <property type="match status" value="1"/>
</dbReference>
<dbReference type="PROSITE" id="PS00217">
    <property type="entry name" value="SUGAR_TRANSPORT_2"/>
    <property type="match status" value="1"/>
</dbReference>
<dbReference type="EMBL" id="WOSY01000005">
    <property type="protein sequence ID" value="NHN88463.1"/>
    <property type="molecule type" value="Genomic_DNA"/>
</dbReference>
<comment type="similarity">
    <text evidence="2">Belongs to the major facilitator superfamily. Sugar transporter (TC 2.A.1.1) family.</text>
</comment>
<feature type="transmembrane region" description="Helical" evidence="7">
    <location>
        <begin position="20"/>
        <end position="41"/>
    </location>
</feature>
<feature type="transmembrane region" description="Helical" evidence="7">
    <location>
        <begin position="346"/>
        <end position="368"/>
    </location>
</feature>
<comment type="caution">
    <text evidence="9">The sequence shown here is derived from an EMBL/GenBank/DDBJ whole genome shotgun (WGS) entry which is preliminary data.</text>
</comment>
<keyword evidence="6 7" id="KW-0472">Membrane</keyword>
<dbReference type="InterPro" id="IPR020846">
    <property type="entry name" value="MFS_dom"/>
</dbReference>
<dbReference type="RefSeq" id="WP_173569742.1">
    <property type="nucleotide sequence ID" value="NZ_WOSY01000005.1"/>
</dbReference>
<keyword evidence="3" id="KW-0813">Transport</keyword>
<dbReference type="Proteomes" id="UP000631653">
    <property type="component" value="Unassembled WGS sequence"/>
</dbReference>
<evidence type="ECO:0000256" key="6">
    <source>
        <dbReference type="ARBA" id="ARBA00023136"/>
    </source>
</evidence>
<sequence>MSIADRLENLPFSRFHYQLLLLGGLGYCFDGLDGAILAFVMPSLQKLWALSTTQLGLLGSAAFLGYFMGALSAGILADRYGRRPVMMWALAFYCIGSFASAFCSSWHSFILCRVFAGAGTGAESAIIAPYLSEFVSKRYRGVFTGALAGFFSFGFVGAAVLGYLLIPGSVEGWRVALVLTSCPVVMLLWWRRALPESPRWLEKNGQIQSAHTILCKIEKATGVSSPEYPTAPDTPEKRPSFSEQILRFRTKKLRKLTLMIWSLWIAVTFSYYAFFSWLPTLLIARGFTVAHSFGFSIAIFAAQIPGYFSAAYCNEALGRKATLATYLSAAVISALGMALSDSSATILVSGMLLSFFMNGTYAGVYAYTPEVFPTDLRATAMGMASAVGRIGAIVAPLLIGVLYPRAGFPGVFGLTAFVLLLGTFSIILFGPSTTNRSLEEIFDEYPQ</sequence>
<reference evidence="9 10" key="1">
    <citation type="journal article" date="2020" name="Int. J. Syst. Evol. Microbiol.">
        <title>Novel acetic acid bacteria from cider fermentations: Acetobacter conturbans sp. nov. and Acetobacter fallax sp. nov.</title>
        <authorList>
            <person name="Sombolestani A.S."/>
            <person name="Cleenwerck I."/>
            <person name="Cnockaert M."/>
            <person name="Borremans W."/>
            <person name="Wieme A.D."/>
            <person name="De Vuyst L."/>
            <person name="Vandamme P."/>
        </authorList>
    </citation>
    <scope>NUCLEOTIDE SEQUENCE [LARGE SCALE GENOMIC DNA]</scope>
    <source>
        <strain evidence="9 10">LMG 1627</strain>
    </source>
</reference>
<dbReference type="PANTHER" id="PTHR23511:SF34">
    <property type="entry name" value="SYNAPTIC VESICLE GLYCOPROTEIN 2"/>
    <property type="match status" value="1"/>
</dbReference>
<feature type="transmembrane region" description="Helical" evidence="7">
    <location>
        <begin position="380"/>
        <end position="403"/>
    </location>
</feature>
<name>A0ABX0JYQ2_9PROT</name>
<dbReference type="PROSITE" id="PS00216">
    <property type="entry name" value="SUGAR_TRANSPORT_1"/>
    <property type="match status" value="1"/>
</dbReference>
<evidence type="ECO:0000256" key="2">
    <source>
        <dbReference type="ARBA" id="ARBA00010992"/>
    </source>
</evidence>
<feature type="domain" description="Major facilitator superfamily (MFS) profile" evidence="8">
    <location>
        <begin position="19"/>
        <end position="434"/>
    </location>
</feature>
<feature type="transmembrane region" description="Helical" evidence="7">
    <location>
        <begin position="47"/>
        <end position="73"/>
    </location>
</feature>